<dbReference type="AlphaFoldDB" id="A0A1M7XY20"/>
<dbReference type="InterPro" id="IPR036388">
    <property type="entry name" value="WH-like_DNA-bd_sf"/>
</dbReference>
<dbReference type="SUPFAM" id="SSF54909">
    <property type="entry name" value="Dimeric alpha+beta barrel"/>
    <property type="match status" value="1"/>
</dbReference>
<accession>A0A1M7XY20</accession>
<dbReference type="OrthoDB" id="9813313at2"/>
<dbReference type="GO" id="GO:0043565">
    <property type="term" value="F:sequence-specific DNA binding"/>
    <property type="evidence" value="ECO:0007669"/>
    <property type="project" value="InterPro"/>
</dbReference>
<gene>
    <name evidence="5" type="ORF">SAMN02745220_00563</name>
</gene>
<proteinExistence type="predicted"/>
<dbReference type="SMART" id="SM00344">
    <property type="entry name" value="HTH_ASNC"/>
    <property type="match status" value="1"/>
</dbReference>
<reference evidence="5 6" key="1">
    <citation type="submission" date="2016-12" db="EMBL/GenBank/DDBJ databases">
        <authorList>
            <person name="Song W.-J."/>
            <person name="Kurnit D.M."/>
        </authorList>
    </citation>
    <scope>NUCLEOTIDE SEQUENCE [LARGE SCALE GENOMIC DNA]</scope>
    <source>
        <strain evidence="5 6">DSM 18488</strain>
    </source>
</reference>
<dbReference type="Gene3D" id="1.10.10.10">
    <property type="entry name" value="Winged helix-like DNA-binding domain superfamily/Winged helix DNA-binding domain"/>
    <property type="match status" value="1"/>
</dbReference>
<evidence type="ECO:0000256" key="1">
    <source>
        <dbReference type="ARBA" id="ARBA00023015"/>
    </source>
</evidence>
<dbReference type="Gene3D" id="3.30.70.920">
    <property type="match status" value="1"/>
</dbReference>
<keyword evidence="2 5" id="KW-0238">DNA-binding</keyword>
<sequence length="157" mass="17816">MDNYDLKILECLQEDARIPNVSLAEAIHLSPAPCLRRVRELEKQGVIRNYTAILDPEKVGWNVSVFIEIRLEKQILGYLKVFEETVEQYPEVMECYQMTGASDYLLRVVAKNLRSLQTFITERLATIPNVANINSSVALKQVKYKTALPISGSTDTP</sequence>
<dbReference type="Proteomes" id="UP000184603">
    <property type="component" value="Unassembled WGS sequence"/>
</dbReference>
<dbReference type="GO" id="GO:0043200">
    <property type="term" value="P:response to amino acid"/>
    <property type="evidence" value="ECO:0007669"/>
    <property type="project" value="TreeGrafter"/>
</dbReference>
<dbReference type="InterPro" id="IPR000485">
    <property type="entry name" value="AsnC-type_HTH_dom"/>
</dbReference>
<keyword evidence="1" id="KW-0805">Transcription regulation</keyword>
<evidence type="ECO:0000313" key="6">
    <source>
        <dbReference type="Proteomes" id="UP000184603"/>
    </source>
</evidence>
<evidence type="ECO:0000259" key="4">
    <source>
        <dbReference type="PROSITE" id="PS50956"/>
    </source>
</evidence>
<keyword evidence="6" id="KW-1185">Reference proteome</keyword>
<protein>
    <submittedName>
        <fullName evidence="5">DNA-binding transcriptional regulator, Lrp family</fullName>
    </submittedName>
</protein>
<dbReference type="InterPro" id="IPR019888">
    <property type="entry name" value="Tscrpt_reg_AsnC-like"/>
</dbReference>
<name>A0A1M7XY20_9BACT</name>
<dbReference type="InterPro" id="IPR011008">
    <property type="entry name" value="Dimeric_a/b-barrel"/>
</dbReference>
<dbReference type="PANTHER" id="PTHR30154">
    <property type="entry name" value="LEUCINE-RESPONSIVE REGULATORY PROTEIN"/>
    <property type="match status" value="1"/>
</dbReference>
<dbReference type="InterPro" id="IPR019887">
    <property type="entry name" value="Tscrpt_reg_AsnC/Lrp_C"/>
</dbReference>
<organism evidence="5 6">
    <name type="scientific">Desulfopila aestuarii DSM 18488</name>
    <dbReference type="NCBI Taxonomy" id="1121416"/>
    <lineage>
        <taxon>Bacteria</taxon>
        <taxon>Pseudomonadati</taxon>
        <taxon>Thermodesulfobacteriota</taxon>
        <taxon>Desulfobulbia</taxon>
        <taxon>Desulfobulbales</taxon>
        <taxon>Desulfocapsaceae</taxon>
        <taxon>Desulfopila</taxon>
    </lineage>
</organism>
<dbReference type="Pfam" id="PF13412">
    <property type="entry name" value="HTH_24"/>
    <property type="match status" value="1"/>
</dbReference>
<dbReference type="PANTHER" id="PTHR30154:SF34">
    <property type="entry name" value="TRANSCRIPTIONAL REGULATOR AZLB"/>
    <property type="match status" value="1"/>
</dbReference>
<evidence type="ECO:0000256" key="3">
    <source>
        <dbReference type="ARBA" id="ARBA00023163"/>
    </source>
</evidence>
<dbReference type="PRINTS" id="PR00033">
    <property type="entry name" value="HTHASNC"/>
</dbReference>
<dbReference type="PROSITE" id="PS50956">
    <property type="entry name" value="HTH_ASNC_2"/>
    <property type="match status" value="1"/>
</dbReference>
<evidence type="ECO:0000256" key="2">
    <source>
        <dbReference type="ARBA" id="ARBA00023125"/>
    </source>
</evidence>
<dbReference type="InterPro" id="IPR036390">
    <property type="entry name" value="WH_DNA-bd_sf"/>
</dbReference>
<dbReference type="EMBL" id="FRFE01000002">
    <property type="protein sequence ID" value="SHO43899.1"/>
    <property type="molecule type" value="Genomic_DNA"/>
</dbReference>
<dbReference type="RefSeq" id="WP_073611930.1">
    <property type="nucleotide sequence ID" value="NZ_FRFE01000002.1"/>
</dbReference>
<evidence type="ECO:0000313" key="5">
    <source>
        <dbReference type="EMBL" id="SHO43899.1"/>
    </source>
</evidence>
<dbReference type="GO" id="GO:0005829">
    <property type="term" value="C:cytosol"/>
    <property type="evidence" value="ECO:0007669"/>
    <property type="project" value="TreeGrafter"/>
</dbReference>
<feature type="domain" description="HTH asnC-type" evidence="4">
    <location>
        <begin position="1"/>
        <end position="62"/>
    </location>
</feature>
<dbReference type="STRING" id="1121416.SAMN02745220_00563"/>
<keyword evidence="3" id="KW-0804">Transcription</keyword>
<dbReference type="Pfam" id="PF01037">
    <property type="entry name" value="AsnC_trans_reg"/>
    <property type="match status" value="1"/>
</dbReference>
<dbReference type="SUPFAM" id="SSF46785">
    <property type="entry name" value="Winged helix' DNA-binding domain"/>
    <property type="match status" value="1"/>
</dbReference>